<keyword evidence="3 9" id="KW-0812">Transmembrane</keyword>
<evidence type="ECO:0000256" key="6">
    <source>
        <dbReference type="ARBA" id="ARBA00022989"/>
    </source>
</evidence>
<dbReference type="STRING" id="35722.A0A0B7MYN1"/>
<dbReference type="InterPro" id="IPR007369">
    <property type="entry name" value="Peptidase_A22B_SPP"/>
</dbReference>
<evidence type="ECO:0000256" key="3">
    <source>
        <dbReference type="ARBA" id="ARBA00022692"/>
    </source>
</evidence>
<dbReference type="OrthoDB" id="29661at2759"/>
<dbReference type="Proteomes" id="UP000054107">
    <property type="component" value="Unassembled WGS sequence"/>
</dbReference>
<feature type="compositionally biased region" description="Acidic residues" evidence="8">
    <location>
        <begin position="51"/>
        <end position="60"/>
    </location>
</feature>
<keyword evidence="11" id="KW-1185">Reference proteome</keyword>
<dbReference type="PANTHER" id="PTHR12174">
    <property type="entry name" value="SIGNAL PEPTIDE PEPTIDASE"/>
    <property type="match status" value="1"/>
</dbReference>
<evidence type="ECO:0000256" key="7">
    <source>
        <dbReference type="ARBA" id="ARBA00023136"/>
    </source>
</evidence>
<feature type="region of interest" description="Disordered" evidence="8">
    <location>
        <begin position="399"/>
        <end position="435"/>
    </location>
</feature>
<evidence type="ECO:0000313" key="10">
    <source>
        <dbReference type="EMBL" id="CEP08380.1"/>
    </source>
</evidence>
<feature type="region of interest" description="Disordered" evidence="8">
    <location>
        <begin position="41"/>
        <end position="60"/>
    </location>
</feature>
<evidence type="ECO:0000256" key="1">
    <source>
        <dbReference type="ARBA" id="ARBA00004477"/>
    </source>
</evidence>
<evidence type="ECO:0000256" key="9">
    <source>
        <dbReference type="SAM" id="Phobius"/>
    </source>
</evidence>
<evidence type="ECO:0000256" key="2">
    <source>
        <dbReference type="ARBA" id="ARBA00006859"/>
    </source>
</evidence>
<comment type="similarity">
    <text evidence="2">Belongs to the peptidase A22B family.</text>
</comment>
<dbReference type="Pfam" id="PF04258">
    <property type="entry name" value="Peptidase_A22B"/>
    <property type="match status" value="1"/>
</dbReference>
<dbReference type="GO" id="GO:0042500">
    <property type="term" value="F:aspartic endopeptidase activity, intramembrane cleaving"/>
    <property type="evidence" value="ECO:0007669"/>
    <property type="project" value="InterPro"/>
</dbReference>
<feature type="transmembrane region" description="Helical" evidence="9">
    <location>
        <begin position="71"/>
        <end position="89"/>
    </location>
</feature>
<keyword evidence="6 9" id="KW-1133">Transmembrane helix</keyword>
<reference evidence="10 11" key="1">
    <citation type="submission" date="2014-09" db="EMBL/GenBank/DDBJ databases">
        <authorList>
            <person name="Ellenberger Sabrina"/>
        </authorList>
    </citation>
    <scope>NUCLEOTIDE SEQUENCE [LARGE SCALE GENOMIC DNA]</scope>
    <source>
        <strain evidence="10 11">CBS 412.66</strain>
    </source>
</reference>
<evidence type="ECO:0000256" key="4">
    <source>
        <dbReference type="ARBA" id="ARBA00022801"/>
    </source>
</evidence>
<dbReference type="SMART" id="SM00730">
    <property type="entry name" value="PSN"/>
    <property type="match status" value="1"/>
</dbReference>
<feature type="transmembrane region" description="Helical" evidence="9">
    <location>
        <begin position="327"/>
        <end position="345"/>
    </location>
</feature>
<feature type="transmembrane region" description="Helical" evidence="9">
    <location>
        <begin position="201"/>
        <end position="219"/>
    </location>
</feature>
<dbReference type="GO" id="GO:0033619">
    <property type="term" value="P:membrane protein proteolysis"/>
    <property type="evidence" value="ECO:0007669"/>
    <property type="project" value="TreeGrafter"/>
</dbReference>
<feature type="transmembrane region" description="Helical" evidence="9">
    <location>
        <begin position="101"/>
        <end position="121"/>
    </location>
</feature>
<feature type="transmembrane region" description="Helical" evidence="9">
    <location>
        <begin position="255"/>
        <end position="274"/>
    </location>
</feature>
<organism evidence="10 11">
    <name type="scientific">Parasitella parasitica</name>
    <dbReference type="NCBI Taxonomy" id="35722"/>
    <lineage>
        <taxon>Eukaryota</taxon>
        <taxon>Fungi</taxon>
        <taxon>Fungi incertae sedis</taxon>
        <taxon>Mucoromycota</taxon>
        <taxon>Mucoromycotina</taxon>
        <taxon>Mucoromycetes</taxon>
        <taxon>Mucorales</taxon>
        <taxon>Mucorineae</taxon>
        <taxon>Mucoraceae</taxon>
        <taxon>Parasitella</taxon>
    </lineage>
</organism>
<comment type="subcellular location">
    <subcellularLocation>
        <location evidence="1">Endoplasmic reticulum membrane</location>
        <topology evidence="1">Multi-pass membrane protein</topology>
    </subcellularLocation>
</comment>
<dbReference type="EMBL" id="LN719426">
    <property type="protein sequence ID" value="CEP08380.1"/>
    <property type="molecule type" value="Genomic_DNA"/>
</dbReference>
<dbReference type="AlphaFoldDB" id="A0A0B7MYN1"/>
<dbReference type="GO" id="GO:0098553">
    <property type="term" value="C:lumenal side of endoplasmic reticulum membrane"/>
    <property type="evidence" value="ECO:0007669"/>
    <property type="project" value="TreeGrafter"/>
</dbReference>
<evidence type="ECO:0000256" key="8">
    <source>
        <dbReference type="SAM" id="MobiDB-lite"/>
    </source>
</evidence>
<keyword evidence="7 9" id="KW-0472">Membrane</keyword>
<accession>A0A0B7MYN1</accession>
<evidence type="ECO:0000313" key="11">
    <source>
        <dbReference type="Proteomes" id="UP000054107"/>
    </source>
</evidence>
<sequence length="435" mass="48427">MDSSTKELGMYIAYGAIITMAVLPIYAGSIGSLKGMKRPANAPKAKKSDNPLEDSEDEDESVSESLSSGDAYLFPIIGSCVLFSMYLAFRYLDKKYINYVLTGYFSIMGCAAVTKTFLMVAKKVTPMALLKHVAKYKVTLSKRSKNLSHISFTVVHGFLLVASIALTGYYSYTKNWIASNIFGLSFSINAIQLLSLDSFKTGMILLSGLFFYDIFWVFYTPVMVSVATNFDAPIKLLWPRDIIDFVLNQTEGARFTMLGLGDIVIPGIFVALCLRFDRHMSWKRNPAGQFRSTSFSKPYFTANLIAYILGLGVTMAVMHVFKAAQPALLYLSPACILSALITAVVRGEVKDLFAYTTEEDDEKDKKKKNDKKKNTLLSQTIVEEVVADPKTGTIEIEEIELEQEEEEEESEEIPVAQTTGSKKNSTSSKKRKNKK</sequence>
<feature type="compositionally biased region" description="Acidic residues" evidence="8">
    <location>
        <begin position="399"/>
        <end position="412"/>
    </location>
</feature>
<dbReference type="GO" id="GO:0098554">
    <property type="term" value="C:cytoplasmic side of endoplasmic reticulum membrane"/>
    <property type="evidence" value="ECO:0007669"/>
    <property type="project" value="TreeGrafter"/>
</dbReference>
<dbReference type="GO" id="GO:0006465">
    <property type="term" value="P:signal peptide processing"/>
    <property type="evidence" value="ECO:0007669"/>
    <property type="project" value="TreeGrafter"/>
</dbReference>
<feature type="transmembrane region" description="Helical" evidence="9">
    <location>
        <begin position="12"/>
        <end position="33"/>
    </location>
</feature>
<gene>
    <name evidence="10" type="primary">PARPA_01691.1 scaffold 1359</name>
</gene>
<name>A0A0B7MYN1_9FUNG</name>
<dbReference type="InterPro" id="IPR006639">
    <property type="entry name" value="Preselin/SPP"/>
</dbReference>
<feature type="transmembrane region" description="Helical" evidence="9">
    <location>
        <begin position="150"/>
        <end position="170"/>
    </location>
</feature>
<keyword evidence="5" id="KW-0256">Endoplasmic reticulum</keyword>
<proteinExistence type="inferred from homology"/>
<dbReference type="PANTHER" id="PTHR12174:SF23">
    <property type="entry name" value="MINOR HISTOCOMPATIBILITY ANTIGEN H13"/>
    <property type="match status" value="1"/>
</dbReference>
<evidence type="ECO:0008006" key="12">
    <source>
        <dbReference type="Google" id="ProtNLM"/>
    </source>
</evidence>
<evidence type="ECO:0000256" key="5">
    <source>
        <dbReference type="ARBA" id="ARBA00022824"/>
    </source>
</evidence>
<protein>
    <recommendedName>
        <fullName evidence="12">Minor histocompatibility antigen H13</fullName>
    </recommendedName>
</protein>
<keyword evidence="4" id="KW-0378">Hydrolase</keyword>
<feature type="transmembrane region" description="Helical" evidence="9">
    <location>
        <begin position="299"/>
        <end position="321"/>
    </location>
</feature>